<dbReference type="GeneID" id="107830057"/>
<feature type="domain" description="Reverse transcriptase zinc-binding" evidence="1">
    <location>
        <begin position="27"/>
        <end position="111"/>
    </location>
</feature>
<evidence type="ECO:0000313" key="3">
    <source>
        <dbReference type="RefSeq" id="XP_016513027.1"/>
    </source>
</evidence>
<gene>
    <name evidence="3" type="primary">LOC107830057</name>
</gene>
<dbReference type="AlphaFoldDB" id="A0A1S4DI39"/>
<dbReference type="Proteomes" id="UP000790787">
    <property type="component" value="Chromosome 9"/>
</dbReference>
<dbReference type="InterPro" id="IPR026960">
    <property type="entry name" value="RVT-Znf"/>
</dbReference>
<dbReference type="Pfam" id="PF13966">
    <property type="entry name" value="zf-RVT"/>
    <property type="match status" value="1"/>
</dbReference>
<accession>A0A1S4DI39</accession>
<evidence type="ECO:0000259" key="1">
    <source>
        <dbReference type="Pfam" id="PF13966"/>
    </source>
</evidence>
<reference evidence="3" key="2">
    <citation type="submission" date="2025-08" db="UniProtKB">
        <authorList>
            <consortium name="RefSeq"/>
        </authorList>
    </citation>
    <scope>IDENTIFICATION</scope>
    <source>
        <tissue evidence="3">Leaf</tissue>
    </source>
</reference>
<evidence type="ECO:0000313" key="2">
    <source>
        <dbReference type="Proteomes" id="UP000790787"/>
    </source>
</evidence>
<protein>
    <submittedName>
        <fullName evidence="3">Uncharacterized protein LOC107830057</fullName>
    </submittedName>
</protein>
<proteinExistence type="predicted"/>
<dbReference type="PaxDb" id="4097-A0A1S4DI39"/>
<sequence>MQKLFKPKYYFKAARYTEKDISQMKRFSIRQIYKDMQGEFQKATWRKLVCNNQGLPKWTFIMILALLNRLATKDRLAKWGIIPDQLCHLCEKENKTVQHLFFEYEVTGSIWQQLLYWQGIQRVKKKWQEEIQWIEQFAKGKSAGAAVCRMTFAATVYHVW</sequence>
<keyword evidence="2" id="KW-1185">Reference proteome</keyword>
<reference evidence="2" key="1">
    <citation type="journal article" date="2014" name="Nat. Commun.">
        <title>The tobacco genome sequence and its comparison with those of tomato and potato.</title>
        <authorList>
            <person name="Sierro N."/>
            <person name="Battey J.N."/>
            <person name="Ouadi S."/>
            <person name="Bakaher N."/>
            <person name="Bovet L."/>
            <person name="Willig A."/>
            <person name="Goepfert S."/>
            <person name="Peitsch M.C."/>
            <person name="Ivanov N.V."/>
        </authorList>
    </citation>
    <scope>NUCLEOTIDE SEQUENCE [LARGE SCALE GENOMIC DNA]</scope>
</reference>
<name>A0A1S4DI39_TOBAC</name>
<organism evidence="2 3">
    <name type="scientific">Nicotiana tabacum</name>
    <name type="common">Common tobacco</name>
    <dbReference type="NCBI Taxonomy" id="4097"/>
    <lineage>
        <taxon>Eukaryota</taxon>
        <taxon>Viridiplantae</taxon>
        <taxon>Streptophyta</taxon>
        <taxon>Embryophyta</taxon>
        <taxon>Tracheophyta</taxon>
        <taxon>Spermatophyta</taxon>
        <taxon>Magnoliopsida</taxon>
        <taxon>eudicotyledons</taxon>
        <taxon>Gunneridae</taxon>
        <taxon>Pentapetalae</taxon>
        <taxon>asterids</taxon>
        <taxon>lamiids</taxon>
        <taxon>Solanales</taxon>
        <taxon>Solanaceae</taxon>
        <taxon>Nicotianoideae</taxon>
        <taxon>Nicotianeae</taxon>
        <taxon>Nicotiana</taxon>
    </lineage>
</organism>
<dbReference type="KEGG" id="nta:107830057"/>
<dbReference type="RefSeq" id="XP_016513027.1">
    <property type="nucleotide sequence ID" value="XM_016657541.1"/>
</dbReference>
<dbReference type="OrthoDB" id="1244556at2759"/>